<keyword evidence="2" id="KW-1185">Reference proteome</keyword>
<sequence>MSYVLFKKHVLEAFDGENVTVEVTRREGCWGVYVKGFDGELGAYDTTTAVKSPNREAVRAFCLGLYKSMLESFQEAENERAESRA</sequence>
<reference evidence="1 2" key="1">
    <citation type="submission" date="2016-10" db="EMBL/GenBank/DDBJ databases">
        <authorList>
            <person name="de Groot N.N."/>
        </authorList>
    </citation>
    <scope>NUCLEOTIDE SEQUENCE [LARGE SCALE GENOMIC DNA]</scope>
    <source>
        <strain evidence="1 2">DSM 26656</strain>
    </source>
</reference>
<gene>
    <name evidence="1" type="ORF">SAMN04488115_10878</name>
</gene>
<organism evidence="1 2">
    <name type="scientific">Bosea lathyri</name>
    <dbReference type="NCBI Taxonomy" id="1036778"/>
    <lineage>
        <taxon>Bacteria</taxon>
        <taxon>Pseudomonadati</taxon>
        <taxon>Pseudomonadota</taxon>
        <taxon>Alphaproteobacteria</taxon>
        <taxon>Hyphomicrobiales</taxon>
        <taxon>Boseaceae</taxon>
        <taxon>Bosea</taxon>
    </lineage>
</organism>
<protein>
    <submittedName>
        <fullName evidence="1">Uncharacterized protein</fullName>
    </submittedName>
</protein>
<dbReference type="EMBL" id="FNUY01000008">
    <property type="protein sequence ID" value="SEG64239.1"/>
    <property type="molecule type" value="Genomic_DNA"/>
</dbReference>
<dbReference type="Proteomes" id="UP000236743">
    <property type="component" value="Unassembled WGS sequence"/>
</dbReference>
<proteinExistence type="predicted"/>
<evidence type="ECO:0000313" key="1">
    <source>
        <dbReference type="EMBL" id="SEG64239.1"/>
    </source>
</evidence>
<dbReference type="AlphaFoldDB" id="A0A1H6BU98"/>
<evidence type="ECO:0000313" key="2">
    <source>
        <dbReference type="Proteomes" id="UP000236743"/>
    </source>
</evidence>
<accession>A0A1H6BU98</accession>
<name>A0A1H6BU98_9HYPH</name>